<accession>A0A815XS20</accession>
<dbReference type="PROSITE" id="PS51767">
    <property type="entry name" value="PEPTIDASE_A1"/>
    <property type="match status" value="1"/>
</dbReference>
<dbReference type="InterPro" id="IPR033121">
    <property type="entry name" value="PEPTIDASE_A1"/>
</dbReference>
<evidence type="ECO:0000313" key="2">
    <source>
        <dbReference type="EMBL" id="CAF1561036.1"/>
    </source>
</evidence>
<feature type="non-terminal residue" evidence="2">
    <location>
        <position position="1"/>
    </location>
</feature>
<name>A0A815XS20_9BILA</name>
<reference evidence="2" key="1">
    <citation type="submission" date="2021-02" db="EMBL/GenBank/DDBJ databases">
        <authorList>
            <person name="Nowell W R."/>
        </authorList>
    </citation>
    <scope>NUCLEOTIDE SEQUENCE</scope>
</reference>
<dbReference type="SUPFAM" id="SSF50630">
    <property type="entry name" value="Acid proteases"/>
    <property type="match status" value="1"/>
</dbReference>
<dbReference type="Proteomes" id="UP000663845">
    <property type="component" value="Unassembled WGS sequence"/>
</dbReference>
<protein>
    <recommendedName>
        <fullName evidence="1">Peptidase A1 domain-containing protein</fullName>
    </recommendedName>
</protein>
<feature type="non-terminal residue" evidence="2">
    <location>
        <position position="57"/>
    </location>
</feature>
<dbReference type="Pfam" id="PF00026">
    <property type="entry name" value="Asp"/>
    <property type="match status" value="1"/>
</dbReference>
<comment type="caution">
    <text evidence="2">The sequence shown here is derived from an EMBL/GenBank/DDBJ whole genome shotgun (WGS) entry which is preliminary data.</text>
</comment>
<dbReference type="InterPro" id="IPR021109">
    <property type="entry name" value="Peptidase_aspartic_dom_sf"/>
</dbReference>
<evidence type="ECO:0000313" key="3">
    <source>
        <dbReference type="Proteomes" id="UP000663845"/>
    </source>
</evidence>
<dbReference type="EMBL" id="CAJNOG010006588">
    <property type="protein sequence ID" value="CAF1561036.1"/>
    <property type="molecule type" value="Genomic_DNA"/>
</dbReference>
<proteinExistence type="predicted"/>
<dbReference type="AlphaFoldDB" id="A0A815XS20"/>
<dbReference type="Gene3D" id="2.40.70.10">
    <property type="entry name" value="Acid Proteases"/>
    <property type="match status" value="1"/>
</dbReference>
<feature type="domain" description="Peptidase A1" evidence="1">
    <location>
        <begin position="1"/>
        <end position="57"/>
    </location>
</feature>
<organism evidence="2 3">
    <name type="scientific">Adineta steineri</name>
    <dbReference type="NCBI Taxonomy" id="433720"/>
    <lineage>
        <taxon>Eukaryota</taxon>
        <taxon>Metazoa</taxon>
        <taxon>Spiralia</taxon>
        <taxon>Gnathifera</taxon>
        <taxon>Rotifera</taxon>
        <taxon>Eurotatoria</taxon>
        <taxon>Bdelloidea</taxon>
        <taxon>Adinetida</taxon>
        <taxon>Adinetidae</taxon>
        <taxon>Adineta</taxon>
    </lineage>
</organism>
<sequence length="57" mass="6003">GSGDFWIPGPACGNLCGGTHVFNPNASSTYVPWDKDFFLSYINGASVNGTFANDTVD</sequence>
<evidence type="ECO:0000259" key="1">
    <source>
        <dbReference type="PROSITE" id="PS51767"/>
    </source>
</evidence>
<gene>
    <name evidence="2" type="ORF">JYZ213_LOCUS46881</name>
</gene>